<dbReference type="InterPro" id="IPR029044">
    <property type="entry name" value="Nucleotide-diphossugar_trans"/>
</dbReference>
<protein>
    <submittedName>
        <fullName evidence="2">Glycosyltransferase family 2 protein</fullName>
    </submittedName>
</protein>
<organism evidence="2 3">
    <name type="scientific">Treponema denticola</name>
    <dbReference type="NCBI Taxonomy" id="158"/>
    <lineage>
        <taxon>Bacteria</taxon>
        <taxon>Pseudomonadati</taxon>
        <taxon>Spirochaetota</taxon>
        <taxon>Spirochaetia</taxon>
        <taxon>Spirochaetales</taxon>
        <taxon>Treponemataceae</taxon>
        <taxon>Treponema</taxon>
    </lineage>
</organism>
<dbReference type="EMBL" id="CP051635">
    <property type="protein sequence ID" value="UTC99868.1"/>
    <property type="molecule type" value="Genomic_DNA"/>
</dbReference>
<evidence type="ECO:0000259" key="1">
    <source>
        <dbReference type="Pfam" id="PF00535"/>
    </source>
</evidence>
<dbReference type="AlphaFoldDB" id="A0A9Q9EWP4"/>
<feature type="domain" description="Glycosyltransferase 2-like" evidence="1">
    <location>
        <begin position="8"/>
        <end position="98"/>
    </location>
</feature>
<dbReference type="Proteomes" id="UP001056981">
    <property type="component" value="Chromosome"/>
</dbReference>
<accession>A0A9Q9EWP4</accession>
<dbReference type="SUPFAM" id="SSF53448">
    <property type="entry name" value="Nucleotide-diphospho-sugar transferases"/>
    <property type="match status" value="1"/>
</dbReference>
<dbReference type="RefSeq" id="WP_253716373.1">
    <property type="nucleotide sequence ID" value="NZ_CP051522.1"/>
</dbReference>
<sequence length="419" mass="48677">MKNNPKYSIIIPVNNVINYLPGAIESIISQDYNNYELIISDDSSTDGTAEYVDTLSHHAIRVIHTPKRMTTAEHFDWALTHAKGEWCIFVGGDDGLQPYFFILADKLTDIATTKNIRAIASRRAYFFWNGCQAEYGDKAVVYSAEQKVYVCNSKKEALKALYEKKDYFELPQMYTTSLFHTSLIDDIRKKQGGKFLTHEISDANMAALSTVYEKQYLQCEIPIGWVGTSPKTIRLNENFADLVTKDIPKVCGDYRLGSLSLYFWSALNKVFQFYPERVTYINSEKFVKKILPYVYLRLAKNKNFIQTDKYRYFIQTLKINNLSTKDVITKAKLITLSNNIVRFAITSRSLLIKILFFPWRCIRYILKRMPLLKKYFIQKKSGVYIAVTWSEQPDMTYAKAQQIILKLIHENIHFDEIKL</sequence>
<reference evidence="2" key="1">
    <citation type="submission" date="2020-04" db="EMBL/GenBank/DDBJ databases">
        <title>Comparative genomics of oral phylogroup-2 Treponema strains.</title>
        <authorList>
            <person name="Zeng H."/>
            <person name="Chan Y.K."/>
            <person name="Watt R.M."/>
        </authorList>
    </citation>
    <scope>NUCLEOTIDE SEQUENCE</scope>
    <source>
        <strain evidence="2">OMZ 905</strain>
    </source>
</reference>
<dbReference type="Pfam" id="PF00535">
    <property type="entry name" value="Glycos_transf_2"/>
    <property type="match status" value="1"/>
</dbReference>
<evidence type="ECO:0000313" key="3">
    <source>
        <dbReference type="Proteomes" id="UP001056981"/>
    </source>
</evidence>
<evidence type="ECO:0000313" key="2">
    <source>
        <dbReference type="EMBL" id="UTC99868.1"/>
    </source>
</evidence>
<proteinExistence type="predicted"/>
<dbReference type="PANTHER" id="PTHR43685">
    <property type="entry name" value="GLYCOSYLTRANSFERASE"/>
    <property type="match status" value="1"/>
</dbReference>
<dbReference type="InterPro" id="IPR001173">
    <property type="entry name" value="Glyco_trans_2-like"/>
</dbReference>
<dbReference type="InterPro" id="IPR050834">
    <property type="entry name" value="Glycosyltransf_2"/>
</dbReference>
<gene>
    <name evidence="2" type="ORF">E4N86_03780</name>
</gene>
<dbReference type="CDD" id="cd00761">
    <property type="entry name" value="Glyco_tranf_GTA_type"/>
    <property type="match status" value="1"/>
</dbReference>
<dbReference type="Gene3D" id="3.90.550.10">
    <property type="entry name" value="Spore Coat Polysaccharide Biosynthesis Protein SpsA, Chain A"/>
    <property type="match status" value="1"/>
</dbReference>
<dbReference type="PANTHER" id="PTHR43685:SF2">
    <property type="entry name" value="GLYCOSYLTRANSFERASE 2-LIKE DOMAIN-CONTAINING PROTEIN"/>
    <property type="match status" value="1"/>
</dbReference>
<name>A0A9Q9EWP4_TREDN</name>